<feature type="transmembrane region" description="Helical" evidence="1">
    <location>
        <begin position="20"/>
        <end position="39"/>
    </location>
</feature>
<dbReference type="EMBL" id="CP149782">
    <property type="protein sequence ID" value="WYF45558.1"/>
    <property type="molecule type" value="Genomic_DNA"/>
</dbReference>
<keyword evidence="1" id="KW-1133">Transmembrane helix</keyword>
<dbReference type="RefSeq" id="WP_339096838.1">
    <property type="nucleotide sequence ID" value="NZ_CP149782.1"/>
</dbReference>
<protein>
    <recommendedName>
        <fullName evidence="3">DUF2231 domain-containing protein</fullName>
    </recommendedName>
</protein>
<gene>
    <name evidence="2" type="ORF">WDJ50_05395</name>
</gene>
<keyword evidence="1" id="KW-0472">Membrane</keyword>
<evidence type="ECO:0000313" key="2">
    <source>
        <dbReference type="EMBL" id="WYF45558.1"/>
    </source>
</evidence>
<feature type="transmembrane region" description="Helical" evidence="1">
    <location>
        <begin position="102"/>
        <end position="120"/>
    </location>
</feature>
<feature type="transmembrane region" description="Helical" evidence="1">
    <location>
        <begin position="51"/>
        <end position="71"/>
    </location>
</feature>
<dbReference type="AlphaFoldDB" id="A0AAU6Q4K2"/>
<reference evidence="2" key="1">
    <citation type="submission" date="2024-03" db="EMBL/GenBank/DDBJ databases">
        <title>Deinococcus weizhi sp. nov., isolated from human skin.</title>
        <authorList>
            <person name="Wei Z."/>
            <person name="Tian F."/>
            <person name="Yang C."/>
            <person name="Xin L.T."/>
            <person name="Wen Z.J."/>
            <person name="Lan K.C."/>
            <person name="Yu L."/>
            <person name="Zhe W."/>
            <person name="Dan F.D."/>
            <person name="Jun W."/>
            <person name="Rui Z."/>
            <person name="Yong X.J."/>
            <person name="Ting Y."/>
            <person name="Wei X."/>
            <person name="Xu Z.G."/>
            <person name="Xin Z."/>
            <person name="Dong F.G."/>
            <person name="Ni X.M."/>
            <person name="Zheng M.G."/>
            <person name="Chun Y."/>
            <person name="Qian W.X."/>
        </authorList>
    </citation>
    <scope>NUCLEOTIDE SEQUENCE</scope>
    <source>
        <strain evidence="2">VB142</strain>
    </source>
</reference>
<keyword evidence="1" id="KW-0812">Transmembrane</keyword>
<accession>A0AAU6Q4K2</accession>
<evidence type="ECO:0008006" key="3">
    <source>
        <dbReference type="Google" id="ProtNLM"/>
    </source>
</evidence>
<evidence type="ECO:0000256" key="1">
    <source>
        <dbReference type="SAM" id="Phobius"/>
    </source>
</evidence>
<proteinExistence type="predicted"/>
<organism evidence="2">
    <name type="scientific">Deinococcus sp. VB142</name>
    <dbReference type="NCBI Taxonomy" id="3112952"/>
    <lineage>
        <taxon>Bacteria</taxon>
        <taxon>Thermotogati</taxon>
        <taxon>Deinococcota</taxon>
        <taxon>Deinococci</taxon>
        <taxon>Deinococcales</taxon>
        <taxon>Deinococcaceae</taxon>
        <taxon>Deinococcus</taxon>
    </lineage>
</organism>
<sequence length="160" mass="17498">MDLLRALHGYSFNFDAAFLAPNPFALASLILFVWSFWMLRRSAVTSSFVAGVRLTWLTFLLPALTGIVLTLGGGKVPSAVDVGGGKTKFGTPYDPTQEGMHWLYGGFGLLSLIVIEVLIRGEFIERRLGLKMLPVVTLFMYGCAYMVGHVAFYPGSTPGR</sequence>
<feature type="transmembrane region" description="Helical" evidence="1">
    <location>
        <begin position="132"/>
        <end position="153"/>
    </location>
</feature>
<name>A0AAU6Q4K2_9DEIO</name>